<dbReference type="Gene3D" id="1.10.4040.10">
    <property type="entry name" value="Penicillinase repressor domain"/>
    <property type="match status" value="1"/>
</dbReference>
<keyword evidence="4" id="KW-0804">Transcription</keyword>
<evidence type="ECO:0000256" key="1">
    <source>
        <dbReference type="ARBA" id="ARBA00011046"/>
    </source>
</evidence>
<evidence type="ECO:0000256" key="2">
    <source>
        <dbReference type="ARBA" id="ARBA00023015"/>
    </source>
</evidence>
<evidence type="ECO:0000313" key="6">
    <source>
        <dbReference type="Proteomes" id="UP000183954"/>
    </source>
</evidence>
<dbReference type="STRING" id="1121420.SAMN02746098_03613"/>
<sequence>MQQEIPKVTERELEIMEIIWQNREMSAVDIAAHFLRPENGAHFKNTTYTFIKRLVEKGVIERREPGFRCLPLFGRDQILLSETKSFIDRVYQGSFNQLFAQFIENRVLSDGELKKLRDLIDKTVKGGDDNA</sequence>
<dbReference type="Gene3D" id="1.10.10.10">
    <property type="entry name" value="Winged helix-like DNA-binding domain superfamily/Winged helix DNA-binding domain"/>
    <property type="match status" value="1"/>
</dbReference>
<evidence type="ECO:0000313" key="5">
    <source>
        <dbReference type="EMBL" id="SHI27088.1"/>
    </source>
</evidence>
<comment type="similarity">
    <text evidence="1">Belongs to the BlaI transcriptional regulatory family.</text>
</comment>
<dbReference type="InterPro" id="IPR005650">
    <property type="entry name" value="BlaI_family"/>
</dbReference>
<name>A0A1M5ZSE7_9FIRM</name>
<dbReference type="GO" id="GO:0003677">
    <property type="term" value="F:DNA binding"/>
    <property type="evidence" value="ECO:0007669"/>
    <property type="project" value="UniProtKB-KW"/>
</dbReference>
<keyword evidence="6" id="KW-1185">Reference proteome</keyword>
<dbReference type="AlphaFoldDB" id="A0A1M5ZSE7"/>
<reference evidence="6" key="1">
    <citation type="submission" date="2016-11" db="EMBL/GenBank/DDBJ databases">
        <authorList>
            <person name="Varghese N."/>
            <person name="Submissions S."/>
        </authorList>
    </citation>
    <scope>NUCLEOTIDE SEQUENCE [LARGE SCALE GENOMIC DNA]</scope>
    <source>
        <strain evidence="6">DSM 15449</strain>
    </source>
</reference>
<dbReference type="RefSeq" id="WP_084110379.1">
    <property type="nucleotide sequence ID" value="NZ_FQXJ01000014.1"/>
</dbReference>
<keyword evidence="3" id="KW-0238">DNA-binding</keyword>
<dbReference type="SUPFAM" id="SSF46785">
    <property type="entry name" value="Winged helix' DNA-binding domain"/>
    <property type="match status" value="1"/>
</dbReference>
<dbReference type="EMBL" id="FQXJ01000014">
    <property type="protein sequence ID" value="SHI27088.1"/>
    <property type="molecule type" value="Genomic_DNA"/>
</dbReference>
<accession>A0A1M5ZSE7</accession>
<evidence type="ECO:0000256" key="3">
    <source>
        <dbReference type="ARBA" id="ARBA00023125"/>
    </source>
</evidence>
<dbReference type="OrthoDB" id="1849040at2"/>
<protein>
    <submittedName>
        <fullName evidence="5">Predicted transcriptional regulator</fullName>
    </submittedName>
</protein>
<dbReference type="Proteomes" id="UP000183954">
    <property type="component" value="Unassembled WGS sequence"/>
</dbReference>
<dbReference type="PIRSF" id="PIRSF019455">
    <property type="entry name" value="CopR_AtkY"/>
    <property type="match status" value="1"/>
</dbReference>
<dbReference type="InterPro" id="IPR036390">
    <property type="entry name" value="WH_DNA-bd_sf"/>
</dbReference>
<organism evidence="5 6">
    <name type="scientific">Desulfosporosinus lacus DSM 15449</name>
    <dbReference type="NCBI Taxonomy" id="1121420"/>
    <lineage>
        <taxon>Bacteria</taxon>
        <taxon>Bacillati</taxon>
        <taxon>Bacillota</taxon>
        <taxon>Clostridia</taxon>
        <taxon>Eubacteriales</taxon>
        <taxon>Desulfitobacteriaceae</taxon>
        <taxon>Desulfosporosinus</taxon>
    </lineage>
</organism>
<evidence type="ECO:0000256" key="4">
    <source>
        <dbReference type="ARBA" id="ARBA00023163"/>
    </source>
</evidence>
<dbReference type="GO" id="GO:0045892">
    <property type="term" value="P:negative regulation of DNA-templated transcription"/>
    <property type="evidence" value="ECO:0007669"/>
    <property type="project" value="InterPro"/>
</dbReference>
<dbReference type="InterPro" id="IPR036388">
    <property type="entry name" value="WH-like_DNA-bd_sf"/>
</dbReference>
<keyword evidence="2" id="KW-0805">Transcription regulation</keyword>
<gene>
    <name evidence="5" type="ORF">SAMN02746098_03613</name>
</gene>
<dbReference type="Pfam" id="PF03965">
    <property type="entry name" value="Penicillinase_R"/>
    <property type="match status" value="1"/>
</dbReference>
<proteinExistence type="inferred from homology"/>